<accession>A0A2W4JC83</accession>
<evidence type="ECO:0000313" key="1">
    <source>
        <dbReference type="EMBL" id="MFO7194139.1"/>
    </source>
</evidence>
<proteinExistence type="predicted"/>
<sequence>MSGWQRTHRRYQLVYDVASDVARHGAAALTKWRRAIDAEYGGVGDFLLDARRRWLTAVAAYSDYSAAPAAEAARRNKELRALLDAFAEHPVLADDRLAYAQPA</sequence>
<reference evidence="1" key="4">
    <citation type="submission" date="2023-08" db="EMBL/GenBank/DDBJ databases">
        <authorList>
            <person name="Guima S.E.S."/>
            <person name="Martins L.F."/>
            <person name="Silva A.M."/>
            <person name="Setubal J.C."/>
        </authorList>
    </citation>
    <scope>NUCLEOTIDE SEQUENCE</scope>
    <source>
        <strain evidence="1">ZC4RG45</strain>
    </source>
</reference>
<comment type="caution">
    <text evidence="2">The sequence shown here is derived from an EMBL/GenBank/DDBJ whole genome shotgun (WGS) entry which is preliminary data.</text>
</comment>
<reference evidence="1" key="1">
    <citation type="submission" date="2018-05" db="EMBL/GenBank/DDBJ databases">
        <authorList>
            <person name="Moura L."/>
            <person name="Setubal J.C."/>
        </authorList>
    </citation>
    <scope>NUCLEOTIDE SEQUENCE</scope>
    <source>
        <strain evidence="1">ZC4RG45</strain>
    </source>
</reference>
<protein>
    <submittedName>
        <fullName evidence="2">Uncharacterized protein</fullName>
    </submittedName>
</protein>
<gene>
    <name evidence="1" type="ORF">DIU77_018000</name>
    <name evidence="2" type="ORF">DIU77_11965</name>
</gene>
<name>A0A2W4JC83_9PSEU</name>
<evidence type="ECO:0000313" key="3">
    <source>
        <dbReference type="Proteomes" id="UP000249324"/>
    </source>
</evidence>
<dbReference type="EMBL" id="QGUI02000360">
    <property type="protein sequence ID" value="MFO7194139.1"/>
    <property type="molecule type" value="Genomic_DNA"/>
</dbReference>
<reference evidence="2" key="2">
    <citation type="submission" date="2018-05" db="EMBL/GenBank/DDBJ databases">
        <authorList>
            <person name="Lanie J.A."/>
            <person name="Ng W.-L."/>
            <person name="Kazmierczak K.M."/>
            <person name="Andrzejewski T.M."/>
            <person name="Davidsen T.M."/>
            <person name="Wayne K.J."/>
            <person name="Tettelin H."/>
            <person name="Glass J.I."/>
            <person name="Rusch D."/>
            <person name="Podicherti R."/>
            <person name="Tsui H.-C.T."/>
            <person name="Winkler M.E."/>
        </authorList>
    </citation>
    <scope>NUCLEOTIDE SEQUENCE</scope>
    <source>
        <strain evidence="2">ZC4RG45</strain>
    </source>
</reference>
<dbReference type="AlphaFoldDB" id="A0A2W4JC83"/>
<dbReference type="Proteomes" id="UP000249324">
    <property type="component" value="Unassembled WGS sequence"/>
</dbReference>
<evidence type="ECO:0000313" key="2">
    <source>
        <dbReference type="EMBL" id="PZM95698.1"/>
    </source>
</evidence>
<reference evidence="1 3" key="3">
    <citation type="journal article" date="2021" name="BMC Genomics">
        <title>Genome-resolved metagenome and metatranscriptome analyses of thermophilic composting reveal key bacterial players and their metabolic interactions.</title>
        <authorList>
            <person name="Braga L.P.P."/>
            <person name="Pereira R.V."/>
            <person name="Martins L.F."/>
            <person name="Moura L.M.S."/>
            <person name="Sanchez F.B."/>
            <person name="Patane J.S.L."/>
            <person name="da Silva A.M."/>
            <person name="Setubal J.C."/>
        </authorList>
    </citation>
    <scope>NUCLEOTIDE SEQUENCE [LARGE SCALE GENOMIC DNA]</scope>
    <source>
        <strain evidence="1">ZC4RG45</strain>
    </source>
</reference>
<organism evidence="2">
    <name type="scientific">Thermocrispum agreste</name>
    <dbReference type="NCBI Taxonomy" id="37925"/>
    <lineage>
        <taxon>Bacteria</taxon>
        <taxon>Bacillati</taxon>
        <taxon>Actinomycetota</taxon>
        <taxon>Actinomycetes</taxon>
        <taxon>Pseudonocardiales</taxon>
        <taxon>Pseudonocardiaceae</taxon>
        <taxon>Thermocrispum</taxon>
    </lineage>
</organism>
<dbReference type="EMBL" id="QGUI01000452">
    <property type="protein sequence ID" value="PZM95698.1"/>
    <property type="molecule type" value="Genomic_DNA"/>
</dbReference>
<dbReference type="STRING" id="1111738.GCA_000427905_02906"/>